<feature type="transmembrane region" description="Helical" evidence="4">
    <location>
        <begin position="191"/>
        <end position="211"/>
    </location>
</feature>
<dbReference type="InterPro" id="IPR024478">
    <property type="entry name" value="HlyB_4HB_MCP"/>
</dbReference>
<dbReference type="Proteomes" id="UP000410984">
    <property type="component" value="Unassembled WGS sequence"/>
</dbReference>
<dbReference type="InterPro" id="IPR047347">
    <property type="entry name" value="YvaQ-like_sensor"/>
</dbReference>
<dbReference type="Pfam" id="PF00672">
    <property type="entry name" value="HAMP"/>
    <property type="match status" value="1"/>
</dbReference>
<keyword evidence="4" id="KW-0472">Membrane</keyword>
<dbReference type="EMBL" id="CABFPH010000042">
    <property type="protein sequence ID" value="VUD72470.1"/>
    <property type="molecule type" value="Genomic_DNA"/>
</dbReference>
<dbReference type="PRINTS" id="PR00260">
    <property type="entry name" value="CHEMTRNSDUCR"/>
</dbReference>
<organism evidence="7 8">
    <name type="scientific">Methylobacterium symbioticum</name>
    <dbReference type="NCBI Taxonomy" id="2584084"/>
    <lineage>
        <taxon>Bacteria</taxon>
        <taxon>Pseudomonadati</taxon>
        <taxon>Pseudomonadota</taxon>
        <taxon>Alphaproteobacteria</taxon>
        <taxon>Hyphomicrobiales</taxon>
        <taxon>Methylobacteriaceae</taxon>
        <taxon>Methylobacterium</taxon>
    </lineage>
</organism>
<accession>A0A509EE55</accession>
<dbReference type="GO" id="GO:0006935">
    <property type="term" value="P:chemotaxis"/>
    <property type="evidence" value="ECO:0007669"/>
    <property type="project" value="InterPro"/>
</dbReference>
<dbReference type="AlphaFoldDB" id="A0A509EE55"/>
<dbReference type="InterPro" id="IPR003660">
    <property type="entry name" value="HAMP_dom"/>
</dbReference>
<evidence type="ECO:0000259" key="6">
    <source>
        <dbReference type="PROSITE" id="PS50885"/>
    </source>
</evidence>
<evidence type="ECO:0000313" key="7">
    <source>
        <dbReference type="EMBL" id="VUD72470.1"/>
    </source>
</evidence>
<reference evidence="7 8" key="1">
    <citation type="submission" date="2019-06" db="EMBL/GenBank/DDBJ databases">
        <authorList>
            <person name="Rodrigo-Torres L."/>
            <person name="Arahal R. D."/>
            <person name="Lucena T."/>
        </authorList>
    </citation>
    <scope>NUCLEOTIDE SEQUENCE [LARGE SCALE GENOMIC DNA]</scope>
    <source>
        <strain evidence="7 8">SB0023/3</strain>
    </source>
</reference>
<evidence type="ECO:0000313" key="8">
    <source>
        <dbReference type="Proteomes" id="UP000410984"/>
    </source>
</evidence>
<dbReference type="Gene3D" id="1.10.287.950">
    <property type="entry name" value="Methyl-accepting chemotaxis protein"/>
    <property type="match status" value="1"/>
</dbReference>
<dbReference type="CDD" id="cd19411">
    <property type="entry name" value="MCP2201-like_sensor"/>
    <property type="match status" value="1"/>
</dbReference>
<dbReference type="Pfam" id="PF12729">
    <property type="entry name" value="4HB_MCP_1"/>
    <property type="match status" value="1"/>
</dbReference>
<dbReference type="OrthoDB" id="3289104at2"/>
<evidence type="ECO:0000256" key="2">
    <source>
        <dbReference type="ARBA" id="ARBA00029447"/>
    </source>
</evidence>
<sequence length="562" mass="57523">MIPRSLTIRAKLTAAFCTLLLFVAGLAWIGYASTARVNGLLLDVQTNWLPSVRTAAQVDALTGRYTTSVLRHILTSEPKMLASIDKDLVERARKLDEARRAYEPLISSAEERAQYATFTRSWGDFTAAVEGILTLSREGHKAEALALYETRGVAPRRAASTALDAIVALNNAGAAQAETDGAATYAQTRTILVAAGLGAMLVAILLGALIIRSISRDIASVVTPMNALAAGDTGVAIPHQGARTEIGTIAAAMQVFKEGLIRMRTLEAETATARAGAEAQRKAAMREMADGFERAVSGIVGGVTAAATELQATAQSMAGTATQTASQSTTVAGAANEAAANVNTVAAAAEQLGASVDEISRQVDGSAGLANAAESDADRTVGLVQDLAQAASKIGDVVALISQIAGQTNLLALNATIEAARAGEAGRGFAVVAAEVKELANQTAKATDEISQQIGQIQGATNQAVQAITGIAGRIREISGVATSIATAVEEQGAATQEIVRNVAQAATGAGAVTTTIANVAQAAEETGAAAAQVLGAASELSRQSEHLNAEVTRFLTTVRAA</sequence>
<dbReference type="PROSITE" id="PS50885">
    <property type="entry name" value="HAMP"/>
    <property type="match status" value="1"/>
</dbReference>
<feature type="domain" description="HAMP" evidence="6">
    <location>
        <begin position="212"/>
        <end position="265"/>
    </location>
</feature>
<dbReference type="SUPFAM" id="SSF58104">
    <property type="entry name" value="Methyl-accepting chemotaxis protein (MCP) signaling domain"/>
    <property type="match status" value="1"/>
</dbReference>
<keyword evidence="8" id="KW-1185">Reference proteome</keyword>
<comment type="similarity">
    <text evidence="2">Belongs to the methyl-accepting chemotaxis (MCP) protein family.</text>
</comment>
<name>A0A509EE55_9HYPH</name>
<dbReference type="GO" id="GO:0007165">
    <property type="term" value="P:signal transduction"/>
    <property type="evidence" value="ECO:0007669"/>
    <property type="project" value="UniProtKB-KW"/>
</dbReference>
<evidence type="ECO:0000259" key="5">
    <source>
        <dbReference type="PROSITE" id="PS50111"/>
    </source>
</evidence>
<feature type="domain" description="Methyl-accepting transducer" evidence="5">
    <location>
        <begin position="306"/>
        <end position="542"/>
    </location>
</feature>
<protein>
    <submittedName>
        <fullName evidence="7">Methyl-accepting chemotaxis protein 4</fullName>
    </submittedName>
</protein>
<keyword evidence="4" id="KW-1133">Transmembrane helix</keyword>
<dbReference type="RefSeq" id="WP_142583769.1">
    <property type="nucleotide sequence ID" value="NZ_CABFPH010000042.1"/>
</dbReference>
<evidence type="ECO:0000256" key="3">
    <source>
        <dbReference type="PROSITE-ProRule" id="PRU00284"/>
    </source>
</evidence>
<evidence type="ECO:0000256" key="1">
    <source>
        <dbReference type="ARBA" id="ARBA00023224"/>
    </source>
</evidence>
<dbReference type="PROSITE" id="PS50111">
    <property type="entry name" value="CHEMOTAXIS_TRANSDUC_2"/>
    <property type="match status" value="1"/>
</dbReference>
<dbReference type="Pfam" id="PF00015">
    <property type="entry name" value="MCPsignal"/>
    <property type="match status" value="1"/>
</dbReference>
<dbReference type="PANTHER" id="PTHR32089:SF112">
    <property type="entry name" value="LYSOZYME-LIKE PROTEIN-RELATED"/>
    <property type="match status" value="1"/>
</dbReference>
<keyword evidence="4" id="KW-0812">Transmembrane</keyword>
<dbReference type="GO" id="GO:0016020">
    <property type="term" value="C:membrane"/>
    <property type="evidence" value="ECO:0007669"/>
    <property type="project" value="InterPro"/>
</dbReference>
<dbReference type="SMART" id="SM00304">
    <property type="entry name" value="HAMP"/>
    <property type="match status" value="1"/>
</dbReference>
<dbReference type="PANTHER" id="PTHR32089">
    <property type="entry name" value="METHYL-ACCEPTING CHEMOTAXIS PROTEIN MCPB"/>
    <property type="match status" value="1"/>
</dbReference>
<keyword evidence="1 3" id="KW-0807">Transducer</keyword>
<dbReference type="Gene3D" id="6.10.340.10">
    <property type="match status" value="1"/>
</dbReference>
<evidence type="ECO:0000256" key="4">
    <source>
        <dbReference type="SAM" id="Phobius"/>
    </source>
</evidence>
<dbReference type="SMART" id="SM00283">
    <property type="entry name" value="MA"/>
    <property type="match status" value="1"/>
</dbReference>
<proteinExistence type="inferred from homology"/>
<dbReference type="InterPro" id="IPR004089">
    <property type="entry name" value="MCPsignal_dom"/>
</dbReference>
<gene>
    <name evidence="7" type="primary">mcp4_2</name>
    <name evidence="7" type="ORF">MET9862_03069</name>
</gene>
<dbReference type="GO" id="GO:0004888">
    <property type="term" value="F:transmembrane signaling receptor activity"/>
    <property type="evidence" value="ECO:0007669"/>
    <property type="project" value="InterPro"/>
</dbReference>
<dbReference type="InterPro" id="IPR004090">
    <property type="entry name" value="Chemotax_Me-accpt_rcpt"/>
</dbReference>